<comment type="caution">
    <text evidence="2">The sequence shown here is derived from an EMBL/GenBank/DDBJ whole genome shotgun (WGS) entry which is preliminary data.</text>
</comment>
<dbReference type="SUPFAM" id="SSF54637">
    <property type="entry name" value="Thioesterase/thiol ester dehydrase-isomerase"/>
    <property type="match status" value="1"/>
</dbReference>
<evidence type="ECO:0000256" key="1">
    <source>
        <dbReference type="ARBA" id="ARBA00023239"/>
    </source>
</evidence>
<keyword evidence="3" id="KW-1185">Reference proteome</keyword>
<dbReference type="Proteomes" id="UP000037755">
    <property type="component" value="Unassembled WGS sequence"/>
</dbReference>
<dbReference type="EMBL" id="LIYD01000005">
    <property type="protein sequence ID" value="KOS06535.1"/>
    <property type="molecule type" value="Genomic_DNA"/>
</dbReference>
<keyword evidence="1" id="KW-0456">Lyase</keyword>
<dbReference type="InterPro" id="IPR013114">
    <property type="entry name" value="FabA_FabZ"/>
</dbReference>
<dbReference type="AlphaFoldDB" id="A0A0M8MBC0"/>
<organism evidence="2 3">
    <name type="scientific">Flavobacterium akiainvivens</name>
    <dbReference type="NCBI Taxonomy" id="1202724"/>
    <lineage>
        <taxon>Bacteria</taxon>
        <taxon>Pseudomonadati</taxon>
        <taxon>Bacteroidota</taxon>
        <taxon>Flavobacteriia</taxon>
        <taxon>Flavobacteriales</taxon>
        <taxon>Flavobacteriaceae</taxon>
        <taxon>Flavobacterium</taxon>
    </lineage>
</organism>
<dbReference type="PANTHER" id="PTHR30272:SF1">
    <property type="entry name" value="3-HYDROXYACYL-[ACYL-CARRIER-PROTEIN] DEHYDRATASE"/>
    <property type="match status" value="1"/>
</dbReference>
<dbReference type="RefSeq" id="WP_054408132.1">
    <property type="nucleotide sequence ID" value="NZ_FOYA01000001.1"/>
</dbReference>
<gene>
    <name evidence="2" type="ORF">AM493_11190</name>
</gene>
<dbReference type="Pfam" id="PF07977">
    <property type="entry name" value="FabA"/>
    <property type="match status" value="1"/>
</dbReference>
<protein>
    <submittedName>
        <fullName evidence="2">3-hydroxydecanoyl-ACP dehydratase</fullName>
    </submittedName>
</protein>
<dbReference type="PATRIC" id="fig|1202724.3.peg.2323"/>
<proteinExistence type="predicted"/>
<dbReference type="STRING" id="1202724.AM493_11190"/>
<dbReference type="PANTHER" id="PTHR30272">
    <property type="entry name" value="3-HYDROXYACYL-[ACYL-CARRIER-PROTEIN] DEHYDRATASE"/>
    <property type="match status" value="1"/>
</dbReference>
<dbReference type="GO" id="GO:0016829">
    <property type="term" value="F:lyase activity"/>
    <property type="evidence" value="ECO:0007669"/>
    <property type="project" value="UniProtKB-KW"/>
</dbReference>
<reference evidence="2 3" key="1">
    <citation type="submission" date="2015-08" db="EMBL/GenBank/DDBJ databases">
        <title>Whole genome sequence of Flavobacterium akiainvivens IK-1T, from decaying Wikstroemia oahuensis, an endemic Hawaiian shrub.</title>
        <authorList>
            <person name="Wan X."/>
            <person name="Hou S."/>
            <person name="Saito J."/>
            <person name="Donachie S."/>
        </authorList>
    </citation>
    <scope>NUCLEOTIDE SEQUENCE [LARGE SCALE GENOMIC DNA]</scope>
    <source>
        <strain evidence="2 3">IK-1</strain>
    </source>
</reference>
<dbReference type="OrthoDB" id="9772788at2"/>
<dbReference type="Gene3D" id="3.10.129.10">
    <property type="entry name" value="Hotdog Thioesterase"/>
    <property type="match status" value="1"/>
</dbReference>
<evidence type="ECO:0000313" key="2">
    <source>
        <dbReference type="EMBL" id="KOS06535.1"/>
    </source>
</evidence>
<evidence type="ECO:0000313" key="3">
    <source>
        <dbReference type="Proteomes" id="UP000037755"/>
    </source>
</evidence>
<name>A0A0M8MBC0_9FLAO</name>
<accession>A0A0M8MBC0</accession>
<dbReference type="InterPro" id="IPR029069">
    <property type="entry name" value="HotDog_dom_sf"/>
</dbReference>
<sequence length="144" mass="15845">MKGGKDIEKLIPHRAPFLFVDEVTAATTEEITAIKTFDRTEVNLQGSFQDFGFVPGTILIESMAQAGGAGVRLLEITNGIFALVQIESAQFFAGVPFGEQITYTITNHRLSEKIIKQSGKAHVNGNLVMEASWMSIKIDERRDS</sequence>